<evidence type="ECO:0000313" key="1">
    <source>
        <dbReference type="EMBL" id="TRM55266.1"/>
    </source>
</evidence>
<proteinExistence type="predicted"/>
<keyword evidence="2" id="KW-1185">Reference proteome</keyword>
<comment type="caution">
    <text evidence="1">The sequence shown here is derived from an EMBL/GenBank/DDBJ whole genome shotgun (WGS) entry which is preliminary data.</text>
</comment>
<dbReference type="AlphaFoldDB" id="A0A550BRU3"/>
<accession>A0A550BRU3</accession>
<protein>
    <submittedName>
        <fullName evidence="1">Uncharacterized protein</fullName>
    </submittedName>
</protein>
<name>A0A550BRU3_9AGAR</name>
<sequence>MFTIAFMASIYWRDLVRFSTQFLLPLLITIFSGLPRHGSSGALLVFIVWVVSSLDLLR</sequence>
<dbReference type="Proteomes" id="UP000320762">
    <property type="component" value="Unassembled WGS sequence"/>
</dbReference>
<organism evidence="1 2">
    <name type="scientific">Schizophyllum amplum</name>
    <dbReference type="NCBI Taxonomy" id="97359"/>
    <lineage>
        <taxon>Eukaryota</taxon>
        <taxon>Fungi</taxon>
        <taxon>Dikarya</taxon>
        <taxon>Basidiomycota</taxon>
        <taxon>Agaricomycotina</taxon>
        <taxon>Agaricomycetes</taxon>
        <taxon>Agaricomycetidae</taxon>
        <taxon>Agaricales</taxon>
        <taxon>Schizophyllaceae</taxon>
        <taxon>Schizophyllum</taxon>
    </lineage>
</organism>
<dbReference type="EMBL" id="VDMD01000202">
    <property type="protein sequence ID" value="TRM55266.1"/>
    <property type="molecule type" value="Genomic_DNA"/>
</dbReference>
<gene>
    <name evidence="1" type="ORF">BD626DRAFT_529737</name>
</gene>
<evidence type="ECO:0000313" key="2">
    <source>
        <dbReference type="Proteomes" id="UP000320762"/>
    </source>
</evidence>
<reference evidence="1 2" key="1">
    <citation type="journal article" date="2019" name="New Phytol.">
        <title>Comparative genomics reveals unique wood-decay strategies and fruiting body development in the Schizophyllaceae.</title>
        <authorList>
            <person name="Almasi E."/>
            <person name="Sahu N."/>
            <person name="Krizsan K."/>
            <person name="Balint B."/>
            <person name="Kovacs G.M."/>
            <person name="Kiss B."/>
            <person name="Cseklye J."/>
            <person name="Drula E."/>
            <person name="Henrissat B."/>
            <person name="Nagy I."/>
            <person name="Chovatia M."/>
            <person name="Adam C."/>
            <person name="LaButti K."/>
            <person name="Lipzen A."/>
            <person name="Riley R."/>
            <person name="Grigoriev I.V."/>
            <person name="Nagy L.G."/>
        </authorList>
    </citation>
    <scope>NUCLEOTIDE SEQUENCE [LARGE SCALE GENOMIC DNA]</scope>
    <source>
        <strain evidence="1 2">NL-1724</strain>
    </source>
</reference>